<evidence type="ECO:0000313" key="5">
    <source>
        <dbReference type="EMBL" id="SMC03680.1"/>
    </source>
</evidence>
<dbReference type="PANTHER" id="PTHR42738:SF7">
    <property type="entry name" value="HYDROXYMETHYLGLUTARYL-COA LYASE"/>
    <property type="match status" value="1"/>
</dbReference>
<name>A0A1W1WCC5_SULTA</name>
<dbReference type="RefSeq" id="WP_084660999.1">
    <property type="nucleotide sequence ID" value="NZ_FWWY01000001.1"/>
</dbReference>
<dbReference type="CDD" id="cd07938">
    <property type="entry name" value="DRE_TIM_HMGL"/>
    <property type="match status" value="1"/>
</dbReference>
<dbReference type="EMBL" id="FWWY01000001">
    <property type="protein sequence ID" value="SMC03680.1"/>
    <property type="molecule type" value="Genomic_DNA"/>
</dbReference>
<dbReference type="PROSITE" id="PS50991">
    <property type="entry name" value="PYR_CT"/>
    <property type="match status" value="1"/>
</dbReference>
<keyword evidence="2" id="KW-0479">Metal-binding</keyword>
<proteinExistence type="inferred from homology"/>
<evidence type="ECO:0000259" key="4">
    <source>
        <dbReference type="PROSITE" id="PS50991"/>
    </source>
</evidence>
<dbReference type="STRING" id="28034.BFX07_10075"/>
<evidence type="ECO:0000313" key="6">
    <source>
        <dbReference type="Proteomes" id="UP000192660"/>
    </source>
</evidence>
<reference evidence="6" key="1">
    <citation type="submission" date="2017-04" db="EMBL/GenBank/DDBJ databases">
        <authorList>
            <person name="Varghese N."/>
            <person name="Submissions S."/>
        </authorList>
    </citation>
    <scope>NUCLEOTIDE SEQUENCE [LARGE SCALE GENOMIC DNA]</scope>
    <source>
        <strain evidence="6">DSM 9293</strain>
    </source>
</reference>
<dbReference type="PANTHER" id="PTHR42738">
    <property type="entry name" value="HYDROXYMETHYLGLUTARYL-COA LYASE"/>
    <property type="match status" value="1"/>
</dbReference>
<protein>
    <submittedName>
        <fullName evidence="5">Hydroxymethylglutaryl-CoA lyase</fullName>
    </submittedName>
</protein>
<dbReference type="Pfam" id="PF00682">
    <property type="entry name" value="HMGL-like"/>
    <property type="match status" value="1"/>
</dbReference>
<organism evidence="5 6">
    <name type="scientific">Sulfobacillus thermosulfidooxidans (strain DSM 9293 / VKM B-1269 / AT-1)</name>
    <dbReference type="NCBI Taxonomy" id="929705"/>
    <lineage>
        <taxon>Bacteria</taxon>
        <taxon>Bacillati</taxon>
        <taxon>Bacillota</taxon>
        <taxon>Clostridia</taxon>
        <taxon>Eubacteriales</taxon>
        <taxon>Clostridiales Family XVII. Incertae Sedis</taxon>
        <taxon>Sulfobacillus</taxon>
    </lineage>
</organism>
<dbReference type="AlphaFoldDB" id="A0A1W1WCC5"/>
<dbReference type="GO" id="GO:0004419">
    <property type="term" value="F:hydroxymethylglutaryl-CoA lyase activity"/>
    <property type="evidence" value="ECO:0007669"/>
    <property type="project" value="TreeGrafter"/>
</dbReference>
<dbReference type="InterPro" id="IPR013785">
    <property type="entry name" value="Aldolase_TIM"/>
</dbReference>
<dbReference type="InterPro" id="IPR000891">
    <property type="entry name" value="PYR_CT"/>
</dbReference>
<accession>A0A1W1WCC5</accession>
<sequence length="288" mass="30569">MTLVKIVDVTPRDGLQDATGYVPVADKVALTRDLFQAGIHAIEVASFVHPRWVPLLADGEAVLSQLQDLPGELIALAPNLKGVERAIAAGANTVTLVVSASESHNKANLNRSRDETLSQLTEATRRAHEAGLKVRGAISTAFECPFEGVVPINSVAFIAERYCDMGVDELGIADTLGTATPIQVKERVCVVQSIAPKIPLALHLHDRLGWGLANVAMAYEHGVRIFESAVGGLGGCPYAPGAAGNLDTEKLVTFFQAQGLASHIDISQLPGIRQRLLNVIAQQLAPPN</sequence>
<dbReference type="Proteomes" id="UP000192660">
    <property type="component" value="Unassembled WGS sequence"/>
</dbReference>
<keyword evidence="3 5" id="KW-0456">Lyase</keyword>
<dbReference type="OrthoDB" id="9784013at2"/>
<comment type="similarity">
    <text evidence="1">Belongs to the HMG-CoA lyase family.</text>
</comment>
<dbReference type="GO" id="GO:0046951">
    <property type="term" value="P:ketone body biosynthetic process"/>
    <property type="evidence" value="ECO:0007669"/>
    <property type="project" value="TreeGrafter"/>
</dbReference>
<evidence type="ECO:0000256" key="1">
    <source>
        <dbReference type="ARBA" id="ARBA00009405"/>
    </source>
</evidence>
<dbReference type="InterPro" id="IPR043594">
    <property type="entry name" value="HMGL"/>
</dbReference>
<dbReference type="Gene3D" id="3.20.20.70">
    <property type="entry name" value="Aldolase class I"/>
    <property type="match status" value="1"/>
</dbReference>
<evidence type="ECO:0000256" key="2">
    <source>
        <dbReference type="ARBA" id="ARBA00022723"/>
    </source>
</evidence>
<evidence type="ECO:0000256" key="3">
    <source>
        <dbReference type="ARBA" id="ARBA00023239"/>
    </source>
</evidence>
<dbReference type="NCBIfam" id="NF004283">
    <property type="entry name" value="PRK05692.1"/>
    <property type="match status" value="1"/>
</dbReference>
<dbReference type="GO" id="GO:0046872">
    <property type="term" value="F:metal ion binding"/>
    <property type="evidence" value="ECO:0007669"/>
    <property type="project" value="UniProtKB-KW"/>
</dbReference>
<dbReference type="GO" id="GO:0006552">
    <property type="term" value="P:L-leucine catabolic process"/>
    <property type="evidence" value="ECO:0007669"/>
    <property type="project" value="TreeGrafter"/>
</dbReference>
<dbReference type="SUPFAM" id="SSF51569">
    <property type="entry name" value="Aldolase"/>
    <property type="match status" value="1"/>
</dbReference>
<keyword evidence="6" id="KW-1185">Reference proteome</keyword>
<gene>
    <name evidence="5" type="ORF">SAMN00768000_1211</name>
</gene>
<feature type="domain" description="Pyruvate carboxyltransferase" evidence="4">
    <location>
        <begin position="4"/>
        <end position="270"/>
    </location>
</feature>